<dbReference type="PANTHER" id="PTHR47782:SF12">
    <property type="entry name" value="ZN(II)2CYS6 TRANSCRIPTION FACTOR (EUROFUNG)"/>
    <property type="match status" value="1"/>
</dbReference>
<dbReference type="InterPro" id="IPR052202">
    <property type="entry name" value="Yeast_MetPath_Reg"/>
</dbReference>
<name>A0A423VR72_CYTCH</name>
<sequence length="322" mass="36358">MVFKSSYEADLQTCQNCHKSGLSCAFYDDILQEDIPRSYIKSLYDRIEELKAMVSVHQSSPQRNDTSTEAPKDSTGEYQFFLPSRGGYLFLEQSPPVIIGNATIRKLLQQGVKIDSPFLIPGNPNPEEEGINVHMASRLDRSLISSSTVRLLLAHYTRCIEPVFPAAITLADDSEASLKHMKEIDRCRVLLACAIAAIHKSYYGPAWKIVATTCREWAEELAAELVTRRDDQTVIILLLLIIYELADPERGLIWELLSFADRTCLELGWHRTDDQDIQQLTGPAMSLNPEKGRLSTEAKERDDEHSRTPTKRPQLQHIVESG</sequence>
<proteinExistence type="predicted"/>
<evidence type="ECO:0000256" key="3">
    <source>
        <dbReference type="ARBA" id="ARBA00022833"/>
    </source>
</evidence>
<keyword evidence="5" id="KW-0238">DNA-binding</keyword>
<keyword evidence="7" id="KW-0539">Nucleus</keyword>
<dbReference type="EMBL" id="LJZO01000032">
    <property type="protein sequence ID" value="ROV93520.1"/>
    <property type="molecule type" value="Genomic_DNA"/>
</dbReference>
<accession>A0A423VR72</accession>
<evidence type="ECO:0000256" key="1">
    <source>
        <dbReference type="ARBA" id="ARBA00004123"/>
    </source>
</evidence>
<keyword evidence="3" id="KW-0862">Zinc</keyword>
<evidence type="ECO:0000256" key="6">
    <source>
        <dbReference type="ARBA" id="ARBA00023163"/>
    </source>
</evidence>
<comment type="subcellular location">
    <subcellularLocation>
        <location evidence="1">Nucleus</location>
    </subcellularLocation>
</comment>
<evidence type="ECO:0000256" key="4">
    <source>
        <dbReference type="ARBA" id="ARBA00023015"/>
    </source>
</evidence>
<feature type="region of interest" description="Disordered" evidence="8">
    <location>
        <begin position="282"/>
        <end position="322"/>
    </location>
</feature>
<evidence type="ECO:0008006" key="11">
    <source>
        <dbReference type="Google" id="ProtNLM"/>
    </source>
</evidence>
<dbReference type="InterPro" id="IPR036864">
    <property type="entry name" value="Zn2-C6_fun-type_DNA-bd_sf"/>
</dbReference>
<evidence type="ECO:0000256" key="8">
    <source>
        <dbReference type="SAM" id="MobiDB-lite"/>
    </source>
</evidence>
<feature type="compositionally biased region" description="Basic and acidic residues" evidence="8">
    <location>
        <begin position="290"/>
        <end position="307"/>
    </location>
</feature>
<keyword evidence="2" id="KW-0479">Metal-binding</keyword>
<evidence type="ECO:0000256" key="7">
    <source>
        <dbReference type="ARBA" id="ARBA00023242"/>
    </source>
</evidence>
<organism evidence="9 10">
    <name type="scientific">Cytospora chrysosperma</name>
    <name type="common">Cytospora canker fungus</name>
    <name type="synonym">Sphaeria chrysosperma</name>
    <dbReference type="NCBI Taxonomy" id="252740"/>
    <lineage>
        <taxon>Eukaryota</taxon>
        <taxon>Fungi</taxon>
        <taxon>Dikarya</taxon>
        <taxon>Ascomycota</taxon>
        <taxon>Pezizomycotina</taxon>
        <taxon>Sordariomycetes</taxon>
        <taxon>Sordariomycetidae</taxon>
        <taxon>Diaporthales</taxon>
        <taxon>Cytosporaceae</taxon>
        <taxon>Cytospora</taxon>
    </lineage>
</organism>
<dbReference type="GO" id="GO:0008270">
    <property type="term" value="F:zinc ion binding"/>
    <property type="evidence" value="ECO:0007669"/>
    <property type="project" value="InterPro"/>
</dbReference>
<keyword evidence="10" id="KW-1185">Reference proteome</keyword>
<gene>
    <name evidence="9" type="ORF">VSDG_06804</name>
</gene>
<evidence type="ECO:0000256" key="2">
    <source>
        <dbReference type="ARBA" id="ARBA00022723"/>
    </source>
</evidence>
<evidence type="ECO:0000313" key="9">
    <source>
        <dbReference type="EMBL" id="ROV93520.1"/>
    </source>
</evidence>
<dbReference type="GO" id="GO:0043565">
    <property type="term" value="F:sequence-specific DNA binding"/>
    <property type="evidence" value="ECO:0007669"/>
    <property type="project" value="TreeGrafter"/>
</dbReference>
<dbReference type="GO" id="GO:0005634">
    <property type="term" value="C:nucleus"/>
    <property type="evidence" value="ECO:0007669"/>
    <property type="project" value="UniProtKB-SubCell"/>
</dbReference>
<evidence type="ECO:0000313" key="10">
    <source>
        <dbReference type="Proteomes" id="UP000284375"/>
    </source>
</evidence>
<dbReference type="AlphaFoldDB" id="A0A423VR72"/>
<protein>
    <recommendedName>
        <fullName evidence="11">Transcription factor domain-containing protein</fullName>
    </recommendedName>
</protein>
<dbReference type="PANTHER" id="PTHR47782">
    <property type="entry name" value="ZN(II)2CYS6 TRANSCRIPTION FACTOR (EUROFUNG)-RELATED"/>
    <property type="match status" value="1"/>
</dbReference>
<keyword evidence="4" id="KW-0805">Transcription regulation</keyword>
<feature type="region of interest" description="Disordered" evidence="8">
    <location>
        <begin position="55"/>
        <end position="75"/>
    </location>
</feature>
<dbReference type="GO" id="GO:0000981">
    <property type="term" value="F:DNA-binding transcription factor activity, RNA polymerase II-specific"/>
    <property type="evidence" value="ECO:0007669"/>
    <property type="project" value="InterPro"/>
</dbReference>
<dbReference type="OrthoDB" id="189997at2759"/>
<reference evidence="9 10" key="1">
    <citation type="submission" date="2015-09" db="EMBL/GenBank/DDBJ databases">
        <title>Host preference determinants of Valsa canker pathogens revealed by comparative genomics.</title>
        <authorList>
            <person name="Yin Z."/>
            <person name="Huang L."/>
        </authorList>
    </citation>
    <scope>NUCLEOTIDE SEQUENCE [LARGE SCALE GENOMIC DNA]</scope>
    <source>
        <strain evidence="9 10">YSFL</strain>
    </source>
</reference>
<dbReference type="GO" id="GO:0045944">
    <property type="term" value="P:positive regulation of transcription by RNA polymerase II"/>
    <property type="evidence" value="ECO:0007669"/>
    <property type="project" value="TreeGrafter"/>
</dbReference>
<dbReference type="STRING" id="252740.A0A423VR72"/>
<evidence type="ECO:0000256" key="5">
    <source>
        <dbReference type="ARBA" id="ARBA00023125"/>
    </source>
</evidence>
<keyword evidence="6" id="KW-0804">Transcription</keyword>
<dbReference type="Proteomes" id="UP000284375">
    <property type="component" value="Unassembled WGS sequence"/>
</dbReference>
<dbReference type="Gene3D" id="4.10.240.10">
    <property type="entry name" value="Zn(2)-C6 fungal-type DNA-binding domain"/>
    <property type="match status" value="1"/>
</dbReference>
<comment type="caution">
    <text evidence="9">The sequence shown here is derived from an EMBL/GenBank/DDBJ whole genome shotgun (WGS) entry which is preliminary data.</text>
</comment>
<feature type="compositionally biased region" description="Polar residues" evidence="8">
    <location>
        <begin position="56"/>
        <end position="69"/>
    </location>
</feature>